<reference evidence="3 4" key="1">
    <citation type="submission" date="2019-04" db="EMBL/GenBank/DDBJ databases">
        <title>Altererythrobacter aquimixticola sp. nov., isolated from sediment of junction between the ocean and a freshwater spring.</title>
        <authorList>
            <person name="Yoon J.-H."/>
        </authorList>
    </citation>
    <scope>NUCLEOTIDE SEQUENCE [LARGE SCALE GENOMIC DNA]</scope>
    <source>
        <strain evidence="3 4">SSKS-13</strain>
    </source>
</reference>
<evidence type="ECO:0000256" key="1">
    <source>
        <dbReference type="HAMAP-Rule" id="MF_00775"/>
    </source>
</evidence>
<dbReference type="RefSeq" id="WP_136693302.1">
    <property type="nucleotide sequence ID" value="NZ_SSHH01000002.1"/>
</dbReference>
<dbReference type="OrthoDB" id="5294829at2"/>
<dbReference type="Proteomes" id="UP000309389">
    <property type="component" value="Unassembled WGS sequence"/>
</dbReference>
<dbReference type="InterPro" id="IPR020915">
    <property type="entry name" value="UPF0311"/>
</dbReference>
<proteinExistence type="inferred from homology"/>
<feature type="signal peptide" evidence="2">
    <location>
        <begin position="1"/>
        <end position="20"/>
    </location>
</feature>
<evidence type="ECO:0000313" key="4">
    <source>
        <dbReference type="Proteomes" id="UP000309389"/>
    </source>
</evidence>
<dbReference type="EMBL" id="SSHH01000002">
    <property type="protein sequence ID" value="TIX50282.1"/>
    <property type="molecule type" value="Genomic_DNA"/>
</dbReference>
<dbReference type="PANTHER" id="PTHR37315">
    <property type="entry name" value="UPF0311 PROTEIN BLR7842"/>
    <property type="match status" value="1"/>
</dbReference>
<dbReference type="Gene3D" id="2.40.160.20">
    <property type="match status" value="1"/>
</dbReference>
<dbReference type="PANTHER" id="PTHR37315:SF1">
    <property type="entry name" value="UPF0311 PROTEIN BLR7842"/>
    <property type="match status" value="1"/>
</dbReference>
<evidence type="ECO:0000256" key="2">
    <source>
        <dbReference type="SAM" id="SignalP"/>
    </source>
</evidence>
<keyword evidence="2" id="KW-0732">Signal</keyword>
<dbReference type="AlphaFoldDB" id="A0A4T3EZS5"/>
<comment type="caution">
    <text evidence="3">The sequence shown here is derived from an EMBL/GenBank/DDBJ whole genome shotgun (WGS) entry which is preliminary data.</text>
</comment>
<dbReference type="HAMAP" id="MF_00775">
    <property type="entry name" value="UPF0311"/>
    <property type="match status" value="1"/>
</dbReference>
<comment type="similarity">
    <text evidence="1">Belongs to the UPF0311 family.</text>
</comment>
<feature type="chain" id="PRO_5020781182" description="UPF0311 protein E5222_08330" evidence="2">
    <location>
        <begin position="21"/>
        <end position="174"/>
    </location>
</feature>
<keyword evidence="4" id="KW-1185">Reference proteome</keyword>
<gene>
    <name evidence="3" type="ORF">E5222_08330</name>
</gene>
<protein>
    <recommendedName>
        <fullName evidence="1">UPF0311 protein E5222_08330</fullName>
    </recommendedName>
</protein>
<name>A0A4T3EZS5_9SPHN</name>
<accession>A0A4T3EZS5</accession>
<organism evidence="3 4">
    <name type="scientific">Alteraurantiacibacter aquimixticola</name>
    <dbReference type="NCBI Taxonomy" id="2489173"/>
    <lineage>
        <taxon>Bacteria</taxon>
        <taxon>Pseudomonadati</taxon>
        <taxon>Pseudomonadota</taxon>
        <taxon>Alphaproteobacteria</taxon>
        <taxon>Sphingomonadales</taxon>
        <taxon>Erythrobacteraceae</taxon>
        <taxon>Alteraurantiacibacter</taxon>
    </lineage>
</organism>
<sequence>MQRIIIATAAALVLAAPASAQESARERIAEEYPELELVYVSRVNIGAPLTIGETARGNRRLIPITGGSFEGPEMRGEVLPMGWDWQLDRGDGCTQIIADYFLRTDDGAVINIVNAGTLCPPDADGNPRPARTSPVFEPPLGKYEWLGQGGFIGTIGFDPAASEPHVVITVYRAK</sequence>
<evidence type="ECO:0000313" key="3">
    <source>
        <dbReference type="EMBL" id="TIX50282.1"/>
    </source>
</evidence>
<dbReference type="Pfam" id="PF11578">
    <property type="entry name" value="DUF3237"/>
    <property type="match status" value="1"/>
</dbReference>